<feature type="region of interest" description="Disordered" evidence="1">
    <location>
        <begin position="402"/>
        <end position="464"/>
    </location>
</feature>
<name>A0A9P5V9Y2_9FUNG</name>
<feature type="compositionally biased region" description="Polar residues" evidence="1">
    <location>
        <begin position="493"/>
        <end position="510"/>
    </location>
</feature>
<feature type="compositionally biased region" description="Low complexity" evidence="1">
    <location>
        <begin position="88"/>
        <end position="97"/>
    </location>
</feature>
<sequence length="637" mass="69284">MDARHRGEKMSQMSPSFSLSKKDVGMEMAVANSNHATLGGFRSSVQASSVLDDVELEDIRLHQKDQKQEQEQNQEKHGENAETIKQAWNQQQQPQHQVPGRLYGQRGGRIGKKWRKRLARVHRTTAAASSSLLSTSASATTAASPLQATGAFSFLPWWDPDPQPFQMPTTKLSPFAISTLPEPVTKLFGGTSIYSCVPPAKSSVSANPATTDNASTTTTTATKETPSTEIPKNNTAGCQWVPVNHGDRVAVMIGTSKDFLLFPSFQRLFLRNLSREDFEDRVARVNRIPCPATAIVVSNSAGGGELEEQMRVQGSWIQEGLQRQQQHREQEQRDQREVDVSAMEEGAGGGGQGAGTTTGHPGRSSWMAWMSPRRRQRGGGANTNSATMLTTTTVNALTNVSELGSRPSLPPSGESTTAFVTSSNIASSSSSSRRVTSATGDDRIEDEKGSGLGVNDNSGPNLSNNANLLQSISNDNVDTLAERTSVGLELPPTFQQNNHPLSTATPTTQKVAMESSKETREEEERRWQVLEERFLREDYDSSEYSYASSSDEEDNELPLDYDGPYYSSEESGSSDGDNDYEGIQPTTAAQAQEVEAKQGRMNPIAHDVVVFAENAGSEPNNVNENKNLQSCIDTSPS</sequence>
<dbReference type="Proteomes" id="UP000748756">
    <property type="component" value="Unassembled WGS sequence"/>
</dbReference>
<feature type="region of interest" description="Disordered" evidence="1">
    <location>
        <begin position="319"/>
        <end position="366"/>
    </location>
</feature>
<dbReference type="OrthoDB" id="2449351at2759"/>
<evidence type="ECO:0000256" key="1">
    <source>
        <dbReference type="SAM" id="MobiDB-lite"/>
    </source>
</evidence>
<feature type="region of interest" description="Disordered" evidence="1">
    <location>
        <begin position="88"/>
        <end position="107"/>
    </location>
</feature>
<feature type="region of interest" description="Disordered" evidence="1">
    <location>
        <begin position="538"/>
        <end position="601"/>
    </location>
</feature>
<accession>A0A9P5V9Y2</accession>
<feature type="region of interest" description="Disordered" evidence="1">
    <location>
        <begin position="202"/>
        <end position="233"/>
    </location>
</feature>
<dbReference type="EMBL" id="JAAAUQ010000611">
    <property type="protein sequence ID" value="KAF9148810.1"/>
    <property type="molecule type" value="Genomic_DNA"/>
</dbReference>
<feature type="compositionally biased region" description="Low complexity" evidence="1">
    <location>
        <begin position="206"/>
        <end position="229"/>
    </location>
</feature>
<feature type="compositionally biased region" description="Gly residues" evidence="1">
    <location>
        <begin position="346"/>
        <end position="356"/>
    </location>
</feature>
<feature type="compositionally biased region" description="Low complexity" evidence="1">
    <location>
        <begin position="420"/>
        <end position="438"/>
    </location>
</feature>
<feature type="compositionally biased region" description="Low complexity" evidence="1">
    <location>
        <begin position="560"/>
        <end position="575"/>
    </location>
</feature>
<feature type="compositionally biased region" description="Basic and acidic residues" evidence="1">
    <location>
        <begin position="440"/>
        <end position="449"/>
    </location>
</feature>
<feature type="region of interest" description="Disordered" evidence="1">
    <location>
        <begin position="490"/>
        <end position="525"/>
    </location>
</feature>
<feature type="compositionally biased region" description="Acidic residues" evidence="1">
    <location>
        <begin position="550"/>
        <end position="559"/>
    </location>
</feature>
<feature type="compositionally biased region" description="Polar residues" evidence="1">
    <location>
        <begin position="455"/>
        <end position="464"/>
    </location>
</feature>
<feature type="region of interest" description="Disordered" evidence="1">
    <location>
        <begin position="615"/>
        <end position="637"/>
    </location>
</feature>
<feature type="region of interest" description="Disordered" evidence="1">
    <location>
        <begin position="1"/>
        <end position="20"/>
    </location>
</feature>
<feature type="compositionally biased region" description="Polar residues" evidence="1">
    <location>
        <begin position="617"/>
        <end position="637"/>
    </location>
</feature>
<keyword evidence="3" id="KW-1185">Reference proteome</keyword>
<protein>
    <submittedName>
        <fullName evidence="2">Uncharacterized protein</fullName>
    </submittedName>
</protein>
<organism evidence="2 3">
    <name type="scientific">Linnemannia schmuckeri</name>
    <dbReference type="NCBI Taxonomy" id="64567"/>
    <lineage>
        <taxon>Eukaryota</taxon>
        <taxon>Fungi</taxon>
        <taxon>Fungi incertae sedis</taxon>
        <taxon>Mucoromycota</taxon>
        <taxon>Mortierellomycotina</taxon>
        <taxon>Mortierellomycetes</taxon>
        <taxon>Mortierellales</taxon>
        <taxon>Mortierellaceae</taxon>
        <taxon>Linnemannia</taxon>
    </lineage>
</organism>
<gene>
    <name evidence="2" type="ORF">BG015_009447</name>
</gene>
<dbReference type="AlphaFoldDB" id="A0A9P5V9Y2"/>
<comment type="caution">
    <text evidence="2">The sequence shown here is derived from an EMBL/GenBank/DDBJ whole genome shotgun (WGS) entry which is preliminary data.</text>
</comment>
<feature type="compositionally biased region" description="Basic and acidic residues" evidence="1">
    <location>
        <begin position="515"/>
        <end position="525"/>
    </location>
</feature>
<feature type="compositionally biased region" description="Basic and acidic residues" evidence="1">
    <location>
        <begin position="326"/>
        <end position="339"/>
    </location>
</feature>
<evidence type="ECO:0000313" key="3">
    <source>
        <dbReference type="Proteomes" id="UP000748756"/>
    </source>
</evidence>
<evidence type="ECO:0000313" key="2">
    <source>
        <dbReference type="EMBL" id="KAF9148810.1"/>
    </source>
</evidence>
<proteinExistence type="predicted"/>
<reference evidence="2" key="1">
    <citation type="journal article" date="2020" name="Fungal Divers.">
        <title>Resolving the Mortierellaceae phylogeny through synthesis of multi-gene phylogenetics and phylogenomics.</title>
        <authorList>
            <person name="Vandepol N."/>
            <person name="Liber J."/>
            <person name="Desiro A."/>
            <person name="Na H."/>
            <person name="Kennedy M."/>
            <person name="Barry K."/>
            <person name="Grigoriev I.V."/>
            <person name="Miller A.N."/>
            <person name="O'Donnell K."/>
            <person name="Stajich J.E."/>
            <person name="Bonito G."/>
        </authorList>
    </citation>
    <scope>NUCLEOTIDE SEQUENCE</scope>
    <source>
        <strain evidence="2">NRRL 6426</strain>
    </source>
</reference>